<gene>
    <name evidence="2" type="ORF">DCHRY22_LOCUS3437</name>
</gene>
<dbReference type="AlphaFoldDB" id="A0A8J2VRP3"/>
<evidence type="ECO:0000313" key="2">
    <source>
        <dbReference type="EMBL" id="CAG9562026.1"/>
    </source>
</evidence>
<proteinExistence type="predicted"/>
<comment type="caution">
    <text evidence="2">The sequence shown here is derived from an EMBL/GenBank/DDBJ whole genome shotgun (WGS) entry which is preliminary data.</text>
</comment>
<evidence type="ECO:0000256" key="1">
    <source>
        <dbReference type="SAM" id="MobiDB-lite"/>
    </source>
</evidence>
<name>A0A8J2VRP3_9NEOP</name>
<sequence length="71" mass="7283">MPQPELAGDKHLASDEAEDISRGDSGSNVGTAPKVLALTPAGRTNAISPLDNLVGTNRTPEPGPAEIYSTL</sequence>
<feature type="region of interest" description="Disordered" evidence="1">
    <location>
        <begin position="1"/>
        <end position="71"/>
    </location>
</feature>
<protein>
    <submittedName>
        <fullName evidence="2">(African queen) hypothetical protein</fullName>
    </submittedName>
</protein>
<reference evidence="2" key="1">
    <citation type="submission" date="2021-09" db="EMBL/GenBank/DDBJ databases">
        <authorList>
            <person name="Martin H S."/>
        </authorList>
    </citation>
    <scope>NUCLEOTIDE SEQUENCE</scope>
</reference>
<dbReference type="Proteomes" id="UP000789524">
    <property type="component" value="Unassembled WGS sequence"/>
</dbReference>
<dbReference type="EMBL" id="CAKASE010000047">
    <property type="protein sequence ID" value="CAG9562026.1"/>
    <property type="molecule type" value="Genomic_DNA"/>
</dbReference>
<evidence type="ECO:0000313" key="3">
    <source>
        <dbReference type="Proteomes" id="UP000789524"/>
    </source>
</evidence>
<dbReference type="OrthoDB" id="7438024at2759"/>
<accession>A0A8J2VRP3</accession>
<feature type="compositionally biased region" description="Basic and acidic residues" evidence="1">
    <location>
        <begin position="7"/>
        <end position="22"/>
    </location>
</feature>
<organism evidence="2 3">
    <name type="scientific">Danaus chrysippus</name>
    <name type="common">African queen</name>
    <dbReference type="NCBI Taxonomy" id="151541"/>
    <lineage>
        <taxon>Eukaryota</taxon>
        <taxon>Metazoa</taxon>
        <taxon>Ecdysozoa</taxon>
        <taxon>Arthropoda</taxon>
        <taxon>Hexapoda</taxon>
        <taxon>Insecta</taxon>
        <taxon>Pterygota</taxon>
        <taxon>Neoptera</taxon>
        <taxon>Endopterygota</taxon>
        <taxon>Lepidoptera</taxon>
        <taxon>Glossata</taxon>
        <taxon>Ditrysia</taxon>
        <taxon>Papilionoidea</taxon>
        <taxon>Nymphalidae</taxon>
        <taxon>Danainae</taxon>
        <taxon>Danaini</taxon>
        <taxon>Danaina</taxon>
        <taxon>Danaus</taxon>
        <taxon>Anosia</taxon>
    </lineage>
</organism>
<keyword evidence="3" id="KW-1185">Reference proteome</keyword>